<accession>A0A844KQB9</accession>
<dbReference type="InterPro" id="IPR043519">
    <property type="entry name" value="NT_sf"/>
</dbReference>
<sequence>MHSQNFGSIHQDLPDDQELPKIDITATKACSSKQKNLLIDNEAYAKVILKQTSYYSLIGGYKDIFKNPTTKKYKDGTRFEDLVELYYFDELLRQLFLEKLETLQECKDLEWELMENENVYLKLVWEKVQSELKAKKTEIAGAEPEAEKMKTDADVPDAVAGFKERTNEKFHRIDGLGPADIESQVHDYVMDKIRDNGLDAEIIYVAVTGTRSRGIENKNSDIDVAVEYKGSIREDDFFDMLHEDGMTIAGIKLDINPITEGKTGTMENYLPAVEKHLEHKASDREKKKSVLKGIKEKCAGAKKSEPAKKKMKDHSSPCVIFYTDITGIQNKNNDYYCY</sequence>
<gene>
    <name evidence="1" type="ORF">GMD30_09950</name>
</gene>
<dbReference type="AlphaFoldDB" id="A0A844KQB9"/>
<organism evidence="1 2">
    <name type="scientific">Roseburia faecis</name>
    <dbReference type="NCBI Taxonomy" id="301302"/>
    <lineage>
        <taxon>Bacteria</taxon>
        <taxon>Bacillati</taxon>
        <taxon>Bacillota</taxon>
        <taxon>Clostridia</taxon>
        <taxon>Lachnospirales</taxon>
        <taxon>Lachnospiraceae</taxon>
        <taxon>Roseburia</taxon>
    </lineage>
</organism>
<evidence type="ECO:0000313" key="1">
    <source>
        <dbReference type="EMBL" id="MTR82013.1"/>
    </source>
</evidence>
<dbReference type="InterPro" id="IPR011664">
    <property type="entry name" value="Abi_system_AbiD/AbiF-like"/>
</dbReference>
<dbReference type="CDD" id="cd05403">
    <property type="entry name" value="NT_KNTase_like"/>
    <property type="match status" value="1"/>
</dbReference>
<reference evidence="1 2" key="1">
    <citation type="journal article" date="2019" name="Nat. Med.">
        <title>A library of human gut bacterial isolates paired with longitudinal multiomics data enables mechanistic microbiome research.</title>
        <authorList>
            <person name="Poyet M."/>
            <person name="Groussin M."/>
            <person name="Gibbons S.M."/>
            <person name="Avila-Pacheco J."/>
            <person name="Jiang X."/>
            <person name="Kearney S.M."/>
            <person name="Perrotta A.R."/>
            <person name="Berdy B."/>
            <person name="Zhao S."/>
            <person name="Lieberman T.D."/>
            <person name="Swanson P.K."/>
            <person name="Smith M."/>
            <person name="Roesemann S."/>
            <person name="Alexander J.E."/>
            <person name="Rich S.A."/>
            <person name="Livny J."/>
            <person name="Vlamakis H."/>
            <person name="Clish C."/>
            <person name="Bullock K."/>
            <person name="Deik A."/>
            <person name="Scott J."/>
            <person name="Pierce K.A."/>
            <person name="Xavier R.J."/>
            <person name="Alm E.J."/>
        </authorList>
    </citation>
    <scope>NUCLEOTIDE SEQUENCE [LARGE SCALE GENOMIC DNA]</scope>
    <source>
        <strain evidence="1 2">BIOML-A1</strain>
    </source>
</reference>
<comment type="caution">
    <text evidence="1">The sequence shown here is derived from an EMBL/GenBank/DDBJ whole genome shotgun (WGS) entry which is preliminary data.</text>
</comment>
<dbReference type="EMBL" id="WNAL01000018">
    <property type="protein sequence ID" value="MTR82013.1"/>
    <property type="molecule type" value="Genomic_DNA"/>
</dbReference>
<protein>
    <recommendedName>
        <fullName evidence="3">Polymerase nucleotidyl transferase domain-containing protein</fullName>
    </recommendedName>
</protein>
<evidence type="ECO:0000313" key="2">
    <source>
        <dbReference type="Proteomes" id="UP000446657"/>
    </source>
</evidence>
<proteinExistence type="predicted"/>
<dbReference type="Proteomes" id="UP000446657">
    <property type="component" value="Unassembled WGS sequence"/>
</dbReference>
<dbReference type="SUPFAM" id="SSF81301">
    <property type="entry name" value="Nucleotidyltransferase"/>
    <property type="match status" value="1"/>
</dbReference>
<evidence type="ECO:0008006" key="3">
    <source>
        <dbReference type="Google" id="ProtNLM"/>
    </source>
</evidence>
<dbReference type="Pfam" id="PF07751">
    <property type="entry name" value="Abi_2"/>
    <property type="match status" value="1"/>
</dbReference>
<name>A0A844KQB9_9FIRM</name>